<organism evidence="7 8">
    <name type="scientific">Gimesia chilikensis</name>
    <dbReference type="NCBI Taxonomy" id="2605989"/>
    <lineage>
        <taxon>Bacteria</taxon>
        <taxon>Pseudomonadati</taxon>
        <taxon>Planctomycetota</taxon>
        <taxon>Planctomycetia</taxon>
        <taxon>Planctomycetales</taxon>
        <taxon>Planctomycetaceae</taxon>
        <taxon>Gimesia</taxon>
    </lineage>
</organism>
<dbReference type="EMBL" id="CP036266">
    <property type="protein sequence ID" value="QDT23190.1"/>
    <property type="molecule type" value="Genomic_DNA"/>
</dbReference>
<name>A0A517PUZ5_9PLAN</name>
<keyword evidence="1 7" id="KW-0436">Ligase</keyword>
<protein>
    <submittedName>
        <fullName evidence="7">Putative glutamine synthetase 2</fullName>
        <ecNumber evidence="7">6.3.1.2</ecNumber>
    </submittedName>
</protein>
<dbReference type="EC" id="6.3.1.2" evidence="7"/>
<keyword evidence="8" id="KW-1185">Reference proteome</keyword>
<dbReference type="PANTHER" id="PTHR43785">
    <property type="entry name" value="GAMMA-GLUTAMYLPUTRESCINE SYNTHETASE"/>
    <property type="match status" value="1"/>
</dbReference>
<comment type="similarity">
    <text evidence="4 5">Belongs to the glutamine synthetase family.</text>
</comment>
<keyword evidence="3" id="KW-0067">ATP-binding</keyword>
<dbReference type="Pfam" id="PF00120">
    <property type="entry name" value="Gln-synt_C"/>
    <property type="match status" value="1"/>
</dbReference>
<dbReference type="InterPro" id="IPR014746">
    <property type="entry name" value="Gln_synth/guanido_kin_cat_dom"/>
</dbReference>
<dbReference type="Gene3D" id="3.30.590.10">
    <property type="entry name" value="Glutamine synthetase/guanido kinase, catalytic domain"/>
    <property type="match status" value="1"/>
</dbReference>
<dbReference type="GO" id="GO:0005524">
    <property type="term" value="F:ATP binding"/>
    <property type="evidence" value="ECO:0007669"/>
    <property type="project" value="UniProtKB-KW"/>
</dbReference>
<feature type="domain" description="GS catalytic" evidence="6">
    <location>
        <begin position="111"/>
        <end position="449"/>
    </location>
</feature>
<gene>
    <name evidence="7" type="primary">glnA_4</name>
    <name evidence="7" type="ORF">HG66A1_50060</name>
</gene>
<proteinExistence type="inferred from homology"/>
<evidence type="ECO:0000313" key="7">
    <source>
        <dbReference type="EMBL" id="QDT23190.1"/>
    </source>
</evidence>
<dbReference type="PANTHER" id="PTHR43785:SF2">
    <property type="entry name" value="TYPE-1 GLUTAMINE SYNTHETASE 1"/>
    <property type="match status" value="1"/>
</dbReference>
<dbReference type="GO" id="GO:0004356">
    <property type="term" value="F:glutamine synthetase activity"/>
    <property type="evidence" value="ECO:0007669"/>
    <property type="project" value="UniProtKB-EC"/>
</dbReference>
<accession>A0A517PUZ5</accession>
<evidence type="ECO:0000313" key="8">
    <source>
        <dbReference type="Proteomes" id="UP000320421"/>
    </source>
</evidence>
<dbReference type="Pfam" id="PF16952">
    <property type="entry name" value="Gln-synt_N_2"/>
    <property type="match status" value="1"/>
</dbReference>
<keyword evidence="2" id="KW-0547">Nucleotide-binding</keyword>
<dbReference type="PROSITE" id="PS51987">
    <property type="entry name" value="GS_CATALYTIC"/>
    <property type="match status" value="1"/>
</dbReference>
<dbReference type="SMART" id="SM01230">
    <property type="entry name" value="Gln-synt_C"/>
    <property type="match status" value="1"/>
</dbReference>
<evidence type="ECO:0000256" key="2">
    <source>
        <dbReference type="ARBA" id="ARBA00022741"/>
    </source>
</evidence>
<evidence type="ECO:0000256" key="5">
    <source>
        <dbReference type="RuleBase" id="RU000384"/>
    </source>
</evidence>
<reference evidence="7 8" key="1">
    <citation type="submission" date="2019-02" db="EMBL/GenBank/DDBJ databases">
        <title>Deep-cultivation of Planctomycetes and their phenomic and genomic characterization uncovers novel biology.</title>
        <authorList>
            <person name="Wiegand S."/>
            <person name="Jogler M."/>
            <person name="Boedeker C."/>
            <person name="Pinto D."/>
            <person name="Vollmers J."/>
            <person name="Rivas-Marin E."/>
            <person name="Kohn T."/>
            <person name="Peeters S.H."/>
            <person name="Heuer A."/>
            <person name="Rast P."/>
            <person name="Oberbeckmann S."/>
            <person name="Bunk B."/>
            <person name="Jeske O."/>
            <person name="Meyerdierks A."/>
            <person name="Storesund J.E."/>
            <person name="Kallscheuer N."/>
            <person name="Luecker S."/>
            <person name="Lage O.M."/>
            <person name="Pohl T."/>
            <person name="Merkel B.J."/>
            <person name="Hornburger P."/>
            <person name="Mueller R.-W."/>
            <person name="Bruemmer F."/>
            <person name="Labrenz M."/>
            <person name="Spormann A.M."/>
            <person name="Op den Camp H."/>
            <person name="Overmann J."/>
            <person name="Amann R."/>
            <person name="Jetten M.S.M."/>
            <person name="Mascher T."/>
            <person name="Medema M.H."/>
            <person name="Devos D.P."/>
            <person name="Kaster A.-K."/>
            <person name="Ovreas L."/>
            <person name="Rohde M."/>
            <person name="Galperin M.Y."/>
            <person name="Jogler C."/>
        </authorList>
    </citation>
    <scope>NUCLEOTIDE SEQUENCE [LARGE SCALE GENOMIC DNA]</scope>
    <source>
        <strain evidence="7 8">HG66A1</strain>
    </source>
</reference>
<dbReference type="InterPro" id="IPR008146">
    <property type="entry name" value="Gln_synth_cat_dom"/>
</dbReference>
<dbReference type="Gene3D" id="3.10.20.70">
    <property type="entry name" value="Glutamine synthetase, N-terminal domain"/>
    <property type="match status" value="1"/>
</dbReference>
<dbReference type="RefSeq" id="WP_145190224.1">
    <property type="nucleotide sequence ID" value="NZ_CP036266.1"/>
</dbReference>
<dbReference type="Proteomes" id="UP000320421">
    <property type="component" value="Chromosome"/>
</dbReference>
<sequence>MQRDLLEKQLREYNVELVRAIYVGPDGIARGKAFLPGSIDDVLAHGLGLTQAQASVTVFDHLPPESQFQPVGEVRICPDINTFQVLPYLPGHARMISNLNTIQGDPWELCPRHLLQTFLDRLSERGLVLRAAFENEFTIYRNVNGNWEPLDQTNCFSSAAMDMASPYILPMLSALEQQGVQVEKYYPEAGHGQHEIPIRHQAGMLSADQQVIFKETVRGVALANDFRISFMPKASPDSAGNGCHIHFSLWDKESEQNLFYDPNAAFGLSELALQFTAGVLNHLPAVMAFTAPTTNSYSRFVERCWSSCYASWGPDNREATLRAASGFLGQESATVNVEFKPSDPTCNPYLALSALLCAGLDGIDQGASPGEPVMTDPALLSEAERESRGMRRYPSDLSVSLSALEADSLFQRQFGESRIQDYLTMKRAEIEMINSLEHAAEQTAYLFRF</sequence>
<evidence type="ECO:0000259" key="6">
    <source>
        <dbReference type="PROSITE" id="PS51987"/>
    </source>
</evidence>
<dbReference type="InterPro" id="IPR036651">
    <property type="entry name" value="Gln_synt_N_sf"/>
</dbReference>
<dbReference type="SUPFAM" id="SSF55931">
    <property type="entry name" value="Glutamine synthetase/guanido kinase"/>
    <property type="match status" value="1"/>
</dbReference>
<evidence type="ECO:0000256" key="1">
    <source>
        <dbReference type="ARBA" id="ARBA00022598"/>
    </source>
</evidence>
<evidence type="ECO:0000256" key="3">
    <source>
        <dbReference type="ARBA" id="ARBA00022840"/>
    </source>
</evidence>
<dbReference type="OrthoDB" id="9807095at2"/>
<dbReference type="GO" id="GO:0006542">
    <property type="term" value="P:glutamine biosynthetic process"/>
    <property type="evidence" value="ECO:0007669"/>
    <property type="project" value="InterPro"/>
</dbReference>
<evidence type="ECO:0000256" key="4">
    <source>
        <dbReference type="PROSITE-ProRule" id="PRU01331"/>
    </source>
</evidence>
<dbReference type="SUPFAM" id="SSF54368">
    <property type="entry name" value="Glutamine synthetase, N-terminal domain"/>
    <property type="match status" value="1"/>
</dbReference>
<dbReference type="InterPro" id="IPR008147">
    <property type="entry name" value="Gln_synt_N"/>
</dbReference>
<dbReference type="AlphaFoldDB" id="A0A517PUZ5"/>